<accession>A0A4Q4TM70</accession>
<protein>
    <submittedName>
        <fullName evidence="1">Uncharacterized protein</fullName>
    </submittedName>
</protein>
<organism evidence="1 2">
    <name type="scientific">Monosporascus ibericus</name>
    <dbReference type="NCBI Taxonomy" id="155417"/>
    <lineage>
        <taxon>Eukaryota</taxon>
        <taxon>Fungi</taxon>
        <taxon>Dikarya</taxon>
        <taxon>Ascomycota</taxon>
        <taxon>Pezizomycotina</taxon>
        <taxon>Sordariomycetes</taxon>
        <taxon>Xylariomycetidae</taxon>
        <taxon>Xylariales</taxon>
        <taxon>Xylariales incertae sedis</taxon>
        <taxon>Monosporascus</taxon>
    </lineage>
</organism>
<evidence type="ECO:0000313" key="2">
    <source>
        <dbReference type="Proteomes" id="UP000293360"/>
    </source>
</evidence>
<reference evidence="1 2" key="1">
    <citation type="submission" date="2018-06" db="EMBL/GenBank/DDBJ databases">
        <title>Complete Genomes of Monosporascus.</title>
        <authorList>
            <person name="Robinson A.J."/>
            <person name="Natvig D.O."/>
        </authorList>
    </citation>
    <scope>NUCLEOTIDE SEQUENCE [LARGE SCALE GENOMIC DNA]</scope>
    <source>
        <strain evidence="1 2">CBS 110550</strain>
    </source>
</reference>
<dbReference type="EMBL" id="QJNU01000121">
    <property type="protein sequence ID" value="RYP06660.1"/>
    <property type="molecule type" value="Genomic_DNA"/>
</dbReference>
<keyword evidence="2" id="KW-1185">Reference proteome</keyword>
<evidence type="ECO:0000313" key="1">
    <source>
        <dbReference type="EMBL" id="RYP06660.1"/>
    </source>
</evidence>
<comment type="caution">
    <text evidence="1">The sequence shown here is derived from an EMBL/GenBank/DDBJ whole genome shotgun (WGS) entry which is preliminary data.</text>
</comment>
<proteinExistence type="predicted"/>
<dbReference type="AlphaFoldDB" id="A0A4Q4TM70"/>
<gene>
    <name evidence="1" type="ORF">DL764_003044</name>
</gene>
<dbReference type="Proteomes" id="UP000293360">
    <property type="component" value="Unassembled WGS sequence"/>
</dbReference>
<sequence length="81" mass="8699">MAAKPSNASVPVTSRKLPLAAAANGTRSAETMMRELASTVKVSQPDNWRTALTKPCHPPAFRQKRTVSGDVTELRELVPGL</sequence>
<name>A0A4Q4TM70_9PEZI</name>